<evidence type="ECO:0000256" key="6">
    <source>
        <dbReference type="SAM" id="Phobius"/>
    </source>
</evidence>
<feature type="domain" description="Olfactomedin-like" evidence="8">
    <location>
        <begin position="698"/>
        <end position="955"/>
    </location>
</feature>
<feature type="transmembrane region" description="Helical" evidence="6">
    <location>
        <begin position="116"/>
        <end position="139"/>
    </location>
</feature>
<feature type="compositionally biased region" description="Polar residues" evidence="5">
    <location>
        <begin position="191"/>
        <end position="208"/>
    </location>
</feature>
<keyword evidence="2" id="KW-0964">Secreted</keyword>
<evidence type="ECO:0000256" key="2">
    <source>
        <dbReference type="ARBA" id="ARBA00022525"/>
    </source>
</evidence>
<comment type="subcellular location">
    <subcellularLocation>
        <location evidence="1">Secreted</location>
    </subcellularLocation>
</comment>
<feature type="compositionally biased region" description="Acidic residues" evidence="5">
    <location>
        <begin position="169"/>
        <end position="180"/>
    </location>
</feature>
<dbReference type="Proteomes" id="UP000710432">
    <property type="component" value="Unassembled WGS sequence"/>
</dbReference>
<comment type="caution">
    <text evidence="9">The sequence shown here is derived from an EMBL/GenBank/DDBJ whole genome shotgun (WGS) entry which is preliminary data.</text>
</comment>
<dbReference type="InterPro" id="IPR003112">
    <property type="entry name" value="Olfac-like_dom"/>
</dbReference>
<dbReference type="GO" id="GO:0005615">
    <property type="term" value="C:extracellular space"/>
    <property type="evidence" value="ECO:0007669"/>
    <property type="project" value="TreeGrafter"/>
</dbReference>
<comment type="caution">
    <text evidence="4">Lacks conserved residue(s) required for the propagation of feature annotation.</text>
</comment>
<organism evidence="9 10">
    <name type="scientific">Microtus ochrogaster</name>
    <name type="common">Prairie vole</name>
    <dbReference type="NCBI Taxonomy" id="79684"/>
    <lineage>
        <taxon>Eukaryota</taxon>
        <taxon>Metazoa</taxon>
        <taxon>Chordata</taxon>
        <taxon>Craniata</taxon>
        <taxon>Vertebrata</taxon>
        <taxon>Euteleostomi</taxon>
        <taxon>Mammalia</taxon>
        <taxon>Eutheria</taxon>
        <taxon>Euarchontoglires</taxon>
        <taxon>Glires</taxon>
        <taxon>Rodentia</taxon>
        <taxon>Myomorpha</taxon>
        <taxon>Muroidea</taxon>
        <taxon>Cricetidae</taxon>
        <taxon>Arvicolinae</taxon>
        <taxon>Microtus</taxon>
    </lineage>
</organism>
<evidence type="ECO:0000259" key="7">
    <source>
        <dbReference type="PROSITE" id="PS50004"/>
    </source>
</evidence>
<sequence>MQPVGGRPGWRCGSGWKRGPAGGGGGGSELAGEGLYPAPACPARSEARMPCSCWQSSVPERPWSTTAAKISSTTCGTVLDPGSETQALAVYAMLALNSFLSSCFIHLNAGITDISVSLLTLVVTACGLALFGVSLFVSWKLCWVPWRERGLFSGGKDNNQEPLNYTDTETNEQENSEDFLDPPTPCPDSSMKISHTSPDIPLSTQPGDQENCAHAIRVQRQVTEPTPSARHNSIRRQLNLSNPDFNIQQLQRQEQLTGIGRIKPELYKQRSLDNDDGRRSHSKACGKLNFILKYDCDLEQLIVKIHKAVNLPAKDFSGTSDPYVKIYLLPDRKTKHQTKVHRKTLNPVFDEVFLFPVPYNDLEARKLHFSVYDFDRFSRHDLIGQVVVDHFFDLADFPRECILWKDIEYVTNEKIWPPGLLRSRLQKPGLLGLQDPYVKVSLMCDGRRLKKRKTSTKRNTLNPVYNEAIVFDVPPESIDQIHLSIAVMDYDRVGHNEVIGVCQVGNEAERLGREHWSEMLSYPRKPIAHWHSLMEVAVSSPDIIVGVINIICICVIPSPSSCCMRLEHAIHPCMTSFLPPPQHAQDPAMVHYIYQRFQVLEQGLEKCTQTTRAYIQEFQEFSKNISIMLGRCQTHTSEYKSAVDNLALRVERAQREIDYLEYLREADICIESEEKTLAEKVLQEAEEEKKIRTLLNASCDNMLMSIKSLKIVKKIMDPDGSWMKDAGGNSAKVYLLIGSRNNTVWEFANLRAFMEDSTKSGPRKLILPLSWQGTGQVVYKGFLFFHNQGTSNEIIKYNLQKKTVEDRMLLPGGAGRAPIYQHSLSIFIDLAVDEHGLWAIHSGPGIQGHLVLTKIEPDTLGVEHSWDTPCRNQDAEASFLLCGVLYVVYSSGGQGPHRVTCVYDPLGTVREEHLPNLFFPRRPRSHSMIHYNPRDKQLYAWNEGNQIIYKLQTKKRLPLK</sequence>
<keyword evidence="6" id="KW-0472">Membrane</keyword>
<keyword evidence="6" id="KW-0812">Transmembrane</keyword>
<dbReference type="EMBL" id="JAATJU010000261">
    <property type="protein sequence ID" value="KAH0521115.1"/>
    <property type="molecule type" value="Genomic_DNA"/>
</dbReference>
<gene>
    <name evidence="9" type="ORF">LTLLF_108780</name>
</gene>
<dbReference type="PANTHER" id="PTHR23192:SF13">
    <property type="entry name" value="OLFACTOMEDIN-LIKE PROTEIN 1"/>
    <property type="match status" value="1"/>
</dbReference>
<dbReference type="PRINTS" id="PR00360">
    <property type="entry name" value="C2DOMAIN"/>
</dbReference>
<evidence type="ECO:0000313" key="10">
    <source>
        <dbReference type="Proteomes" id="UP000710432"/>
    </source>
</evidence>
<dbReference type="InterPro" id="IPR000008">
    <property type="entry name" value="C2_dom"/>
</dbReference>
<feature type="region of interest" description="Disordered" evidence="5">
    <location>
        <begin position="155"/>
        <end position="208"/>
    </location>
</feature>
<evidence type="ECO:0000259" key="8">
    <source>
        <dbReference type="PROSITE" id="PS51132"/>
    </source>
</evidence>
<keyword evidence="6" id="KW-1133">Transmembrane helix</keyword>
<dbReference type="Pfam" id="PF02191">
    <property type="entry name" value="OLF"/>
    <property type="match status" value="1"/>
</dbReference>
<proteinExistence type="predicted"/>
<feature type="region of interest" description="Disordered" evidence="5">
    <location>
        <begin position="1"/>
        <end position="28"/>
    </location>
</feature>
<feature type="domain" description="C2" evidence="7">
    <location>
        <begin position="284"/>
        <end position="405"/>
    </location>
</feature>
<dbReference type="PANTHER" id="PTHR23192">
    <property type="entry name" value="OLFACTOMEDIN-RELATED"/>
    <property type="match status" value="1"/>
</dbReference>
<dbReference type="Gene3D" id="2.60.40.150">
    <property type="entry name" value="C2 domain"/>
    <property type="match status" value="2"/>
</dbReference>
<evidence type="ECO:0000256" key="4">
    <source>
        <dbReference type="PROSITE-ProRule" id="PRU00446"/>
    </source>
</evidence>
<feature type="compositionally biased region" description="Polar residues" evidence="5">
    <location>
        <begin position="156"/>
        <end position="168"/>
    </location>
</feature>
<reference evidence="9" key="1">
    <citation type="submission" date="2020-03" db="EMBL/GenBank/DDBJ databases">
        <title>Studies in the Genomics of Life Span.</title>
        <authorList>
            <person name="Glass D."/>
        </authorList>
    </citation>
    <scope>NUCLEOTIDE SEQUENCE</scope>
    <source>
        <strain evidence="9">LTLLF</strain>
        <tissue evidence="9">Muscle</tissue>
    </source>
</reference>
<dbReference type="PROSITE" id="PS50004">
    <property type="entry name" value="C2"/>
    <property type="match status" value="2"/>
</dbReference>
<dbReference type="SMART" id="SM00239">
    <property type="entry name" value="C2"/>
    <property type="match status" value="2"/>
</dbReference>
<dbReference type="PROSITE" id="PS51132">
    <property type="entry name" value="OLF"/>
    <property type="match status" value="1"/>
</dbReference>
<dbReference type="AlphaFoldDB" id="A0A8J6H1F4"/>
<dbReference type="FunFam" id="2.60.40.150:FF:000011">
    <property type="entry name" value="Synaptotagmin 6"/>
    <property type="match status" value="1"/>
</dbReference>
<protein>
    <submittedName>
        <fullName evidence="9">Synaptotagmin-9</fullName>
    </submittedName>
</protein>
<evidence type="ECO:0000256" key="1">
    <source>
        <dbReference type="ARBA" id="ARBA00004613"/>
    </source>
</evidence>
<dbReference type="SMART" id="SM00284">
    <property type="entry name" value="OLF"/>
    <property type="match status" value="1"/>
</dbReference>
<evidence type="ECO:0000256" key="5">
    <source>
        <dbReference type="SAM" id="MobiDB-lite"/>
    </source>
</evidence>
<dbReference type="InterPro" id="IPR050605">
    <property type="entry name" value="Olfactomedin-like_domain"/>
</dbReference>
<keyword evidence="3" id="KW-0677">Repeat</keyword>
<dbReference type="InterPro" id="IPR001565">
    <property type="entry name" value="Synaptotagmin"/>
</dbReference>
<feature type="transmembrane region" description="Helical" evidence="6">
    <location>
        <begin position="88"/>
        <end position="109"/>
    </location>
</feature>
<dbReference type="PRINTS" id="PR00399">
    <property type="entry name" value="SYNAPTOTAGMN"/>
</dbReference>
<accession>A0A8J6H1F4</accession>
<feature type="domain" description="C2" evidence="7">
    <location>
        <begin position="407"/>
        <end position="531"/>
    </location>
</feature>
<dbReference type="InterPro" id="IPR035892">
    <property type="entry name" value="C2_domain_sf"/>
</dbReference>
<name>A0A8J6H1F4_MICOH</name>
<dbReference type="SUPFAM" id="SSF49562">
    <property type="entry name" value="C2 domain (Calcium/lipid-binding domain, CaLB)"/>
    <property type="match status" value="2"/>
</dbReference>
<evidence type="ECO:0000256" key="3">
    <source>
        <dbReference type="ARBA" id="ARBA00022737"/>
    </source>
</evidence>
<dbReference type="GO" id="GO:0007165">
    <property type="term" value="P:signal transduction"/>
    <property type="evidence" value="ECO:0007669"/>
    <property type="project" value="TreeGrafter"/>
</dbReference>
<dbReference type="GO" id="GO:0016020">
    <property type="term" value="C:membrane"/>
    <property type="evidence" value="ECO:0007669"/>
    <property type="project" value="InterPro"/>
</dbReference>
<evidence type="ECO:0000313" key="9">
    <source>
        <dbReference type="EMBL" id="KAH0521115.1"/>
    </source>
</evidence>
<dbReference type="Pfam" id="PF00168">
    <property type="entry name" value="C2"/>
    <property type="match status" value="2"/>
</dbReference>